<dbReference type="InterPro" id="IPR037171">
    <property type="entry name" value="NagB/RpiA_transferase-like"/>
</dbReference>
<comment type="subunit">
    <text evidence="8">Component of the translation initiation factor 2B (eIF2B) complex which is a heterodecamer of two sets of five different subunits: alpha, beta, gamma, delta and epsilon. Subunits alpha, beta and delta comprise a regulatory subcomplex and subunits epsilon and gamma comprise a catalytic subcomplex. Within the complex, the hexameric regulatory complex resides at the center, with the two heterodimeric catalytic subcomplexes bound on opposite sides.</text>
</comment>
<reference evidence="10" key="1">
    <citation type="submission" date="2021-01" db="EMBL/GenBank/DDBJ databases">
        <authorList>
            <person name="Corre E."/>
            <person name="Pelletier E."/>
            <person name="Niang G."/>
            <person name="Scheremetjew M."/>
            <person name="Finn R."/>
            <person name="Kale V."/>
            <person name="Holt S."/>
            <person name="Cochrane G."/>
            <person name="Meng A."/>
            <person name="Brown T."/>
            <person name="Cohen L."/>
        </authorList>
    </citation>
    <scope>NUCLEOTIDE SEQUENCE</scope>
    <source>
        <strain evidence="10">CCMP1243</strain>
    </source>
</reference>
<dbReference type="InterPro" id="IPR000649">
    <property type="entry name" value="IF-2B-related"/>
</dbReference>
<dbReference type="AlphaFoldDB" id="A0A7S2RH27"/>
<keyword evidence="4" id="KW-0396">Initiation factor</keyword>
<dbReference type="GO" id="GO:0003743">
    <property type="term" value="F:translation initiation factor activity"/>
    <property type="evidence" value="ECO:0007669"/>
    <property type="project" value="UniProtKB-KW"/>
</dbReference>
<dbReference type="InterPro" id="IPR042529">
    <property type="entry name" value="IF_2B-like_C"/>
</dbReference>
<dbReference type="GO" id="GO:0005851">
    <property type="term" value="C:eukaryotic translation initiation factor 2B complex"/>
    <property type="evidence" value="ECO:0007669"/>
    <property type="project" value="TreeGrafter"/>
</dbReference>
<accession>A0A7S2RH27</accession>
<evidence type="ECO:0000313" key="10">
    <source>
        <dbReference type="EMBL" id="CAD9670922.1"/>
    </source>
</evidence>
<dbReference type="Pfam" id="PF01008">
    <property type="entry name" value="IF-2B"/>
    <property type="match status" value="1"/>
</dbReference>
<comment type="similarity">
    <text evidence="2 9">Belongs to the eIF-2B alpha/beta/delta subunits family.</text>
</comment>
<organism evidence="10">
    <name type="scientific">Rhizochromulina marina</name>
    <dbReference type="NCBI Taxonomy" id="1034831"/>
    <lineage>
        <taxon>Eukaryota</taxon>
        <taxon>Sar</taxon>
        <taxon>Stramenopiles</taxon>
        <taxon>Ochrophyta</taxon>
        <taxon>Dictyochophyceae</taxon>
        <taxon>Rhizochromulinales</taxon>
        <taxon>Rhizochromulina</taxon>
    </lineage>
</organism>
<evidence type="ECO:0000256" key="3">
    <source>
        <dbReference type="ARBA" id="ARBA00022490"/>
    </source>
</evidence>
<proteinExistence type="inferred from homology"/>
<evidence type="ECO:0000256" key="8">
    <source>
        <dbReference type="ARBA" id="ARBA00046432"/>
    </source>
</evidence>
<name>A0A7S2RH27_9STRA</name>
<sequence length="330" mass="35272">MVEAPPEEQQVVEYFMHILDKTAGAAEEDSLSIVGIKALLHVLEKSTATTVMGLQKELETARGALVAAVSAQQDSQGVLGKHSPLSLESGCELFIRHVSRTYADFPGNFEECKAMLLDRGERFAEMSATSRSSIARIGHPFVKHNSVVLTHGKSRVVTAVLKEAAKAGKQFSVIVTECSPDRVGLLEQARAIADAGIPVTVVSDASVAAEMERVDMALVGAEAVVESGGIVNRTGTFQLGIICATMKKPLYVAVESYKFARLFPLNQHDLPPSVRSNAPAASAWGDLASGVQVCVPRCDYTPAKYISLLFTDLGALTPAAVSDELIKLYQ</sequence>
<dbReference type="GO" id="GO:0005829">
    <property type="term" value="C:cytosol"/>
    <property type="evidence" value="ECO:0007669"/>
    <property type="project" value="UniProtKB-SubCell"/>
</dbReference>
<dbReference type="PANTHER" id="PTHR45860:SF1">
    <property type="entry name" value="TRANSLATION INITIATION FACTOR EIF-2B SUBUNIT ALPHA"/>
    <property type="match status" value="1"/>
</dbReference>
<dbReference type="Gene3D" id="1.20.120.1070">
    <property type="entry name" value="Translation initiation factor eIF-2B, N-terminal domain"/>
    <property type="match status" value="1"/>
</dbReference>
<comment type="subcellular location">
    <subcellularLocation>
        <location evidence="1">Cytoplasm</location>
        <location evidence="1">Cytosol</location>
    </subcellularLocation>
</comment>
<keyword evidence="3" id="KW-0963">Cytoplasm</keyword>
<dbReference type="InterPro" id="IPR042528">
    <property type="entry name" value="elF-2B_alpha_N"/>
</dbReference>
<evidence type="ECO:0000256" key="7">
    <source>
        <dbReference type="ARBA" id="ARBA00044236"/>
    </source>
</evidence>
<evidence type="ECO:0000256" key="2">
    <source>
        <dbReference type="ARBA" id="ARBA00007251"/>
    </source>
</evidence>
<evidence type="ECO:0000256" key="4">
    <source>
        <dbReference type="ARBA" id="ARBA00022540"/>
    </source>
</evidence>
<gene>
    <name evidence="10" type="ORF">RMAR1173_LOCUS4504</name>
</gene>
<dbReference type="SUPFAM" id="SSF100950">
    <property type="entry name" value="NagB/RpiA/CoA transferase-like"/>
    <property type="match status" value="1"/>
</dbReference>
<protein>
    <recommendedName>
        <fullName evidence="6">Translation initiation factor eIF2B subunit alpha</fullName>
    </recommendedName>
    <alternativeName>
        <fullName evidence="7">eIF2B GDP-GTP exchange factor subunit alpha</fullName>
    </alternativeName>
</protein>
<keyword evidence="5" id="KW-0648">Protein biosynthesis</keyword>
<dbReference type="PANTHER" id="PTHR45860">
    <property type="entry name" value="TRANSLATION INITIATION FACTOR EIF-2B SUBUNIT ALPHA"/>
    <property type="match status" value="1"/>
</dbReference>
<evidence type="ECO:0000256" key="6">
    <source>
        <dbReference type="ARBA" id="ARBA00044208"/>
    </source>
</evidence>
<dbReference type="Gene3D" id="3.40.50.10470">
    <property type="entry name" value="Translation initiation factor eif-2b, domain 2"/>
    <property type="match status" value="1"/>
</dbReference>
<dbReference type="EMBL" id="HBHJ01006943">
    <property type="protein sequence ID" value="CAD9670922.1"/>
    <property type="molecule type" value="Transcribed_RNA"/>
</dbReference>
<evidence type="ECO:0000256" key="9">
    <source>
        <dbReference type="RuleBase" id="RU003814"/>
    </source>
</evidence>
<dbReference type="GO" id="GO:0005085">
    <property type="term" value="F:guanyl-nucleotide exchange factor activity"/>
    <property type="evidence" value="ECO:0007669"/>
    <property type="project" value="TreeGrafter"/>
</dbReference>
<evidence type="ECO:0000256" key="5">
    <source>
        <dbReference type="ARBA" id="ARBA00022917"/>
    </source>
</evidence>
<dbReference type="InterPro" id="IPR051501">
    <property type="entry name" value="eIF2B_alpha/beta/delta"/>
</dbReference>
<evidence type="ECO:0000256" key="1">
    <source>
        <dbReference type="ARBA" id="ARBA00004514"/>
    </source>
</evidence>